<dbReference type="InterPro" id="IPR004358">
    <property type="entry name" value="Sig_transdc_His_kin-like_C"/>
</dbReference>
<dbReference type="Pfam" id="PF02518">
    <property type="entry name" value="HATPase_c"/>
    <property type="match status" value="1"/>
</dbReference>
<evidence type="ECO:0000256" key="3">
    <source>
        <dbReference type="ARBA" id="ARBA00022553"/>
    </source>
</evidence>
<dbReference type="PANTHER" id="PTHR43547:SF2">
    <property type="entry name" value="HYBRID SIGNAL TRANSDUCTION HISTIDINE KINASE C"/>
    <property type="match status" value="1"/>
</dbReference>
<dbReference type="PROSITE" id="PS50109">
    <property type="entry name" value="HIS_KIN"/>
    <property type="match status" value="1"/>
</dbReference>
<protein>
    <recommendedName>
        <fullName evidence="2">histidine kinase</fullName>
        <ecNumber evidence="2">2.7.13.3</ecNumber>
    </recommendedName>
</protein>
<evidence type="ECO:0000313" key="5">
    <source>
        <dbReference type="EMBL" id="PZP42975.1"/>
    </source>
</evidence>
<dbReference type="EC" id="2.7.13.3" evidence="2"/>
<evidence type="ECO:0000259" key="4">
    <source>
        <dbReference type="PROSITE" id="PS50109"/>
    </source>
</evidence>
<comment type="caution">
    <text evidence="5">The sequence shown here is derived from an EMBL/GenBank/DDBJ whole genome shotgun (WGS) entry which is preliminary data.</text>
</comment>
<dbReference type="GO" id="GO:0000155">
    <property type="term" value="F:phosphorelay sensor kinase activity"/>
    <property type="evidence" value="ECO:0007669"/>
    <property type="project" value="TreeGrafter"/>
</dbReference>
<dbReference type="EMBL" id="QFOI01000397">
    <property type="protein sequence ID" value="PZP42975.1"/>
    <property type="molecule type" value="Genomic_DNA"/>
</dbReference>
<dbReference type="AlphaFoldDB" id="A0A2W5EF62"/>
<organism evidence="5 6">
    <name type="scientific">Pseudopedobacter saltans</name>
    <dbReference type="NCBI Taxonomy" id="151895"/>
    <lineage>
        <taxon>Bacteria</taxon>
        <taxon>Pseudomonadati</taxon>
        <taxon>Bacteroidota</taxon>
        <taxon>Sphingobacteriia</taxon>
        <taxon>Sphingobacteriales</taxon>
        <taxon>Sphingobacteriaceae</taxon>
        <taxon>Pseudopedobacter</taxon>
    </lineage>
</organism>
<dbReference type="PANTHER" id="PTHR43547">
    <property type="entry name" value="TWO-COMPONENT HISTIDINE KINASE"/>
    <property type="match status" value="1"/>
</dbReference>
<proteinExistence type="predicted"/>
<feature type="domain" description="Histidine kinase" evidence="4">
    <location>
        <begin position="1"/>
        <end position="121"/>
    </location>
</feature>
<comment type="catalytic activity">
    <reaction evidence="1">
        <text>ATP + protein L-histidine = ADP + protein N-phospho-L-histidine.</text>
        <dbReference type="EC" id="2.7.13.3"/>
    </reaction>
</comment>
<reference evidence="5 6" key="1">
    <citation type="submission" date="2017-11" db="EMBL/GenBank/DDBJ databases">
        <title>Infants hospitalized years apart are colonized by the same room-sourced microbial strains.</title>
        <authorList>
            <person name="Brooks B."/>
            <person name="Olm M.R."/>
            <person name="Firek B.A."/>
            <person name="Baker R."/>
            <person name="Thomas B.C."/>
            <person name="Morowitz M.J."/>
            <person name="Banfield J.F."/>
        </authorList>
    </citation>
    <scope>NUCLEOTIDE SEQUENCE [LARGE SCALE GENOMIC DNA]</scope>
    <source>
        <strain evidence="5">S2_009_000_R2_76</strain>
    </source>
</reference>
<sequence length="121" mass="13499">MELLNHAEPNQIVFVDKDKIIWVITNLLTNAIKYSPGNTKVELNTQFENGKLKIEISDQGSSIEDKYRQRIFERYFKIPGNPNSGTGLGLSICKEFMEAQGGTIGVENNVSGIGSTFFIEV</sequence>
<dbReference type="InterPro" id="IPR003594">
    <property type="entry name" value="HATPase_dom"/>
</dbReference>
<evidence type="ECO:0000256" key="2">
    <source>
        <dbReference type="ARBA" id="ARBA00012438"/>
    </source>
</evidence>
<dbReference type="Gene3D" id="3.30.565.10">
    <property type="entry name" value="Histidine kinase-like ATPase, C-terminal domain"/>
    <property type="match status" value="1"/>
</dbReference>
<evidence type="ECO:0000313" key="6">
    <source>
        <dbReference type="Proteomes" id="UP000249645"/>
    </source>
</evidence>
<keyword evidence="3" id="KW-0597">Phosphoprotein</keyword>
<name>A0A2W5EF62_9SPHI</name>
<dbReference type="PRINTS" id="PR00344">
    <property type="entry name" value="BCTRLSENSOR"/>
</dbReference>
<evidence type="ECO:0000256" key="1">
    <source>
        <dbReference type="ARBA" id="ARBA00000085"/>
    </source>
</evidence>
<dbReference type="InterPro" id="IPR005467">
    <property type="entry name" value="His_kinase_dom"/>
</dbReference>
<dbReference type="SMART" id="SM00387">
    <property type="entry name" value="HATPase_c"/>
    <property type="match status" value="1"/>
</dbReference>
<accession>A0A2W5EF62</accession>
<dbReference type="InterPro" id="IPR036890">
    <property type="entry name" value="HATPase_C_sf"/>
</dbReference>
<dbReference type="SUPFAM" id="SSF55874">
    <property type="entry name" value="ATPase domain of HSP90 chaperone/DNA topoisomerase II/histidine kinase"/>
    <property type="match status" value="1"/>
</dbReference>
<dbReference type="Proteomes" id="UP000249645">
    <property type="component" value="Unassembled WGS sequence"/>
</dbReference>
<gene>
    <name evidence="5" type="ORF">DI598_16295</name>
</gene>